<dbReference type="GO" id="GO:0000723">
    <property type="term" value="P:telomere maintenance"/>
    <property type="evidence" value="ECO:0007669"/>
    <property type="project" value="TreeGrafter"/>
</dbReference>
<name>A0A9P4M421_9PEZI</name>
<reference evidence="20" key="1">
    <citation type="journal article" date="2020" name="Stud. Mycol.">
        <title>101 Dothideomycetes genomes: a test case for predicting lifestyles and emergence of pathogens.</title>
        <authorList>
            <person name="Haridas S."/>
            <person name="Albert R."/>
            <person name="Binder M."/>
            <person name="Bloem J."/>
            <person name="Labutti K."/>
            <person name="Salamov A."/>
            <person name="Andreopoulos B."/>
            <person name="Baker S."/>
            <person name="Barry K."/>
            <person name="Bills G."/>
            <person name="Bluhm B."/>
            <person name="Cannon C."/>
            <person name="Castanera R."/>
            <person name="Culley D."/>
            <person name="Daum C."/>
            <person name="Ezra D."/>
            <person name="Gonzalez J."/>
            <person name="Henrissat B."/>
            <person name="Kuo A."/>
            <person name="Liang C."/>
            <person name="Lipzen A."/>
            <person name="Lutzoni F."/>
            <person name="Magnuson J."/>
            <person name="Mondo S."/>
            <person name="Nolan M."/>
            <person name="Ohm R."/>
            <person name="Pangilinan J."/>
            <person name="Park H.-J."/>
            <person name="Ramirez L."/>
            <person name="Alfaro M."/>
            <person name="Sun H."/>
            <person name="Tritt A."/>
            <person name="Yoshinaga Y."/>
            <person name="Zwiers L.-H."/>
            <person name="Turgeon B."/>
            <person name="Goodwin S."/>
            <person name="Spatafora J."/>
            <person name="Crous P."/>
            <person name="Grigoriev I."/>
        </authorList>
    </citation>
    <scope>NUCLEOTIDE SEQUENCE</scope>
    <source>
        <strain evidence="20">CBS 133067</strain>
    </source>
</reference>
<dbReference type="GO" id="GO:0004674">
    <property type="term" value="F:protein serine/threonine kinase activity"/>
    <property type="evidence" value="ECO:0007669"/>
    <property type="project" value="UniProtKB-KW"/>
</dbReference>
<evidence type="ECO:0000256" key="4">
    <source>
        <dbReference type="ARBA" id="ARBA00012513"/>
    </source>
</evidence>
<keyword evidence="10" id="KW-0067">ATP-binding</keyword>
<evidence type="ECO:0000256" key="12">
    <source>
        <dbReference type="ARBA" id="ARBA00023242"/>
    </source>
</evidence>
<organism evidence="20 21">
    <name type="scientific">Rhizodiscina lignyota</name>
    <dbReference type="NCBI Taxonomy" id="1504668"/>
    <lineage>
        <taxon>Eukaryota</taxon>
        <taxon>Fungi</taxon>
        <taxon>Dikarya</taxon>
        <taxon>Ascomycota</taxon>
        <taxon>Pezizomycotina</taxon>
        <taxon>Dothideomycetes</taxon>
        <taxon>Pleosporomycetidae</taxon>
        <taxon>Aulographales</taxon>
        <taxon>Rhizodiscinaceae</taxon>
        <taxon>Rhizodiscina</taxon>
    </lineage>
</organism>
<accession>A0A9P4M421</accession>
<dbReference type="PANTHER" id="PTHR11139:SF125">
    <property type="entry name" value="SERINE_THREONINE-PROTEIN KINASE MEC1"/>
    <property type="match status" value="1"/>
</dbReference>
<dbReference type="GO" id="GO:0005634">
    <property type="term" value="C:nucleus"/>
    <property type="evidence" value="ECO:0007669"/>
    <property type="project" value="UniProtKB-SubCell"/>
</dbReference>
<dbReference type="InterPro" id="IPR036940">
    <property type="entry name" value="PI3/4_kinase_cat_sf"/>
</dbReference>
<evidence type="ECO:0000313" key="21">
    <source>
        <dbReference type="Proteomes" id="UP000799772"/>
    </source>
</evidence>
<keyword evidence="7" id="KW-0547">Nucleotide-binding</keyword>
<dbReference type="Pfam" id="PF02259">
    <property type="entry name" value="FAT"/>
    <property type="match status" value="1"/>
</dbReference>
<keyword evidence="21" id="KW-1185">Reference proteome</keyword>
<dbReference type="InterPro" id="IPR003151">
    <property type="entry name" value="PIK-rel_kinase_FAT"/>
</dbReference>
<keyword evidence="9" id="KW-0418">Kinase</keyword>
<feature type="region of interest" description="Disordered" evidence="16">
    <location>
        <begin position="461"/>
        <end position="484"/>
    </location>
</feature>
<dbReference type="Proteomes" id="UP000799772">
    <property type="component" value="Unassembled WGS sequence"/>
</dbReference>
<keyword evidence="6" id="KW-0808">Transferase</keyword>
<evidence type="ECO:0000313" key="20">
    <source>
        <dbReference type="EMBL" id="KAF2097301.1"/>
    </source>
</evidence>
<comment type="similarity">
    <text evidence="2">Belongs to the PI3/PI4-kinase family. ATM subfamily.</text>
</comment>
<dbReference type="CDD" id="cd00892">
    <property type="entry name" value="PIKKc_ATR"/>
    <property type="match status" value="1"/>
</dbReference>
<dbReference type="InterPro" id="IPR000403">
    <property type="entry name" value="PI3/4_kinase_cat_dom"/>
</dbReference>
<comment type="catalytic activity">
    <reaction evidence="15">
        <text>L-seryl-[protein] + ATP = O-phospho-L-seryl-[protein] + ADP + H(+)</text>
        <dbReference type="Rhea" id="RHEA:17989"/>
        <dbReference type="Rhea" id="RHEA-COMP:9863"/>
        <dbReference type="Rhea" id="RHEA-COMP:11604"/>
        <dbReference type="ChEBI" id="CHEBI:15378"/>
        <dbReference type="ChEBI" id="CHEBI:29999"/>
        <dbReference type="ChEBI" id="CHEBI:30616"/>
        <dbReference type="ChEBI" id="CHEBI:83421"/>
        <dbReference type="ChEBI" id="CHEBI:456216"/>
        <dbReference type="EC" id="2.7.11.1"/>
    </reaction>
</comment>
<dbReference type="Pfam" id="PF02260">
    <property type="entry name" value="FATC"/>
    <property type="match status" value="1"/>
</dbReference>
<sequence length="2475" mass="277920">MARRPGGGVPGATQAGPGYGDGDIPPSTIAAKIVDNRSNAQARQQPESKELFSRLLQEYLKDPGVEESNLETNAKLVMVVAEAGLDPSQKHDPFSHDIRIEQASASLAVIRLTIERVPEVLLFCNEAAGAPLRLPLFLSLLSKIFTLLGQEHLDAIQDGLIELLETCLMAPRKRTVSCQTVESFLRVIDICIDDIVFELSRLAEAPTTPLPRLDVYLPSVQAISCVVPSLQQTIVIPRTAQVHFGSIWHASAAAVALAKVSYYARAKLSAPLGAANALTKSLGHCNQLCSNLAMLLGQRPDVQLERAVSLSCHAIKQIIMVRQPLCLMQSDILMILQSIDTILALHYLPKSSILQDRVAVLLATISEEGRRCTKLRRSIVEILLPRISELAEKDESFSRLHQDLQLTLCFVHREALSTTESAPLAKQLLPDTELKQVSFASEELQQMFKLMNVSHFADEGVEDSRPFKRRRTGDTTSQSHAPSQFEQAKSYICAKLGQAGRTDLSGIHEHALSRLQELSATDQESIFALLVELPCVADNAHLDQESYHSKPCRTCSSSSLDDRIMTPSKNGQAIAPILAKLIEWPGLHRAKRLRVLAMLAAQRVINHLDDHAFLDLAMSPLGQWCLKSVHSSLRELRIAAGHTLTAFLQPGIPPNIRRSNTVYAVNFLKALSERGVLKEQETLVIAWAQVGRVCGEEELNIVLVQLVEYLGDSHPMICAVAYDEIAGLAEHKKCSIEDLFRPFWHTIAVSVVKDLHSRPQKAQQLCELLGISVGRFLLQTQAETIPFLVLTRSIEILQRVATARNMDVRDICLQPPRHLALILAGLLLQNFPDPERSIMDILCAAAPEFQEADLPSLVQLEPIPIACEMLKVAGAQNLSKKAPTHQAIKTFIMIAERRPGQGKQSSKTGKLLAQFLDSHILGIMTHFSEIIDAPRDVHPLSEKVRSIRAITEMLLLSAADFQFTIAIPQMRACLQSALNEPDLCDDAFVAWTRLVMSVDKEDTENLIEYTFTLIVRYWNTFSPASQQRAHDLISQIIKDHNAEIKDKVLSLPSLSSIPLMSKYDTEFAKFKNAELPLRHFEAFARRCNDENALIVRQALLELSPYLEDNQKFIHDSVMAAQPNAVIDTLVRAILDASIRFLEGHIEISMLCAQCLGLIGSLDPNTVEATRTKKEVMALSNFDRVAEAVDFVAFFLENVLVKAFHSATNGRVQNYLAYAMQELLKHCEFKTALQRPRSSPPSPQYQRWLAMSESARSTLVPYFHTKYLIARPADPPGLREYPIFSPKITHATWVRDLVSDLLQRGKGENAKLFFPVLSRIIKGHDLSIPNFLLPFTVLNVILGGTETEVANIQKEMLSILDYDLSALEIQEQENVRHCSENVFQVLDYLSRWLQQKRKYINELRAAGSRGTVNSVDFDEVHEIAHISSVERILSTIPPGILARRAMECHSFDRALFHWEQYLRAEREKGRIEENSPDHEDILLRLQDTYVQIDEPDGIQGISAHLHILDPEQQILDHRINGRWAAAQSWYELELEDNPHDEKLQMDLLTCLSDSWQQDILLKYVQNLRHTGRPLIPQAWGLAAEAAWTMGQWDTLQDLMSSKPDSVPKGFSIGVASWLLALRQRKDEKELTRILSGLREDVVCSFSSTNTASLKVCSGRLFELHVLYELEKIAGPIGSDAKPNDKIVDILDTRLGMLGPFTANKQYLLAARFLDRSRLLILTFSSVAFTDKQLAAAWLKSARLARKENLINVAYDAIHHASKLDADSAMVEQCRLLWKDGNHKKAIQSLQGAIADNAFHSFDTVSTTELSMFSEDQQQKYENALLAKAQLLLAKWNDQAGQMGSKDLIPKYQAAVRNNPHWDKGHYYLGRYYNKMLESEKTLPLAKQSNSFKTGETAKLVIDNFTRSLGFGAKYYYQTVPKILTLWLDFGQEVYHEQMTGRCAYGQQIASHRADHLDLMHRQLRKYLERLSPYIFYTAFPQIISRIGHSHEDVWDLLGHLITKIASTYPQQALWSLLAVAKSTSKDKASRGQNLLSRLRHDSGKKAKHEVPAAQLRTLISQGLKLTEALLHACEASVDSRAVHVSLARDLHFNHKLAPCGLVVPIEKTMTAVLPTLVGAPNIRNHKPFPNGHITIEAFTDDVLVLSSLQRPRKLTVRGTDGQLYGLLCKPKDDLRKDQRLMEFNAMIDRSLKRDVEASRRQLYIKTYGVIPLNEECGTIEWVDGLKPMRDIIINSYKQKGVRIDYNEIRSLLQEACSNLPASVAVFNDKILPKFPAVLHEWFIEMFPEPETWHAARLRYARSCAVMSIVGHMLGLGDRHGENVLLESGSGGVFHVDFNCLFDKGLTFEKPEMVPFRLTHNMVDAFGPCGVEGPFRKSAEVTLKVLRQHEDTLMTILETFLYDPTADFLGNGKKKRSVPGVPETPQEVLDSVRGKLKGFMRDEKVPLSVEGYVDTLIQMARSPRNLTEMYIGWCAFF</sequence>
<dbReference type="InterPro" id="IPR050517">
    <property type="entry name" value="DDR_Repair_Kinase"/>
</dbReference>
<dbReference type="EMBL" id="ML978128">
    <property type="protein sequence ID" value="KAF2097301.1"/>
    <property type="molecule type" value="Genomic_DNA"/>
</dbReference>
<gene>
    <name evidence="20" type="ORF">NA57DRAFT_41563</name>
</gene>
<dbReference type="InterPro" id="IPR012993">
    <property type="entry name" value="UME"/>
</dbReference>
<dbReference type="SMART" id="SM00802">
    <property type="entry name" value="UME"/>
    <property type="match status" value="1"/>
</dbReference>
<dbReference type="SUPFAM" id="SSF56112">
    <property type="entry name" value="Protein kinase-like (PK-like)"/>
    <property type="match status" value="1"/>
</dbReference>
<dbReference type="InterPro" id="IPR003152">
    <property type="entry name" value="FATC_dom"/>
</dbReference>
<dbReference type="PROSITE" id="PS00916">
    <property type="entry name" value="PI3_4_KINASE_2"/>
    <property type="match status" value="1"/>
</dbReference>
<evidence type="ECO:0000256" key="1">
    <source>
        <dbReference type="ARBA" id="ARBA00004123"/>
    </source>
</evidence>
<evidence type="ECO:0000256" key="10">
    <source>
        <dbReference type="ARBA" id="ARBA00022840"/>
    </source>
</evidence>
<protein>
    <recommendedName>
        <fullName evidence="4">non-specific serine/threonine protein kinase</fullName>
        <ecNumber evidence="4">2.7.11.1</ecNumber>
    </recommendedName>
</protein>
<evidence type="ECO:0000256" key="6">
    <source>
        <dbReference type="ARBA" id="ARBA00022679"/>
    </source>
</evidence>
<evidence type="ECO:0000256" key="14">
    <source>
        <dbReference type="ARBA" id="ARBA00047899"/>
    </source>
</evidence>
<proteinExistence type="inferred from homology"/>
<dbReference type="GO" id="GO:0005694">
    <property type="term" value="C:chromosome"/>
    <property type="evidence" value="ECO:0007669"/>
    <property type="project" value="TreeGrafter"/>
</dbReference>
<dbReference type="InterPro" id="IPR011009">
    <property type="entry name" value="Kinase-like_dom_sf"/>
</dbReference>
<keyword evidence="11" id="KW-0234">DNA repair</keyword>
<comment type="subunit">
    <text evidence="3">Associates with DNA double-strand breaks.</text>
</comment>
<evidence type="ECO:0000256" key="3">
    <source>
        <dbReference type="ARBA" id="ARBA00011370"/>
    </source>
</evidence>
<keyword evidence="8" id="KW-0227">DNA damage</keyword>
<dbReference type="Gene3D" id="3.30.1010.10">
    <property type="entry name" value="Phosphatidylinositol 3-kinase Catalytic Subunit, Chain A, domain 4"/>
    <property type="match status" value="1"/>
</dbReference>
<dbReference type="SMART" id="SM00146">
    <property type="entry name" value="PI3Kc"/>
    <property type="match status" value="1"/>
</dbReference>
<comment type="function">
    <text evidence="13">Serine/threonine protein kinase which activates checkpoint signaling upon genotoxic stresses such as ionizing radiation (IR), ultraviolet light (UV), or DNA replication stalling, thereby acting as a DNA damage sensor. Recognizes the substrate consensus sequence [ST]-Q. Phosphorylates histone H2A to form H2AS128ph (gamma-H2A) at sites of DNA damage, involved in the regulation of DNA damage response mechanism. Required for the control of telomere length and genome stability.</text>
</comment>
<evidence type="ECO:0000256" key="8">
    <source>
        <dbReference type="ARBA" id="ARBA00022763"/>
    </source>
</evidence>
<dbReference type="InterPro" id="IPR057564">
    <property type="entry name" value="HEAT_ATR"/>
</dbReference>
<dbReference type="InterPro" id="IPR014009">
    <property type="entry name" value="PIK_FAT"/>
</dbReference>
<feature type="region of interest" description="Disordered" evidence="16">
    <location>
        <begin position="1"/>
        <end position="28"/>
    </location>
</feature>
<dbReference type="SUPFAM" id="SSF48371">
    <property type="entry name" value="ARM repeat"/>
    <property type="match status" value="1"/>
</dbReference>
<comment type="caution">
    <text evidence="20">The sequence shown here is derived from an EMBL/GenBank/DDBJ whole genome shotgun (WGS) entry which is preliminary data.</text>
</comment>
<evidence type="ECO:0000256" key="7">
    <source>
        <dbReference type="ARBA" id="ARBA00022741"/>
    </source>
</evidence>
<evidence type="ECO:0000256" key="16">
    <source>
        <dbReference type="SAM" id="MobiDB-lite"/>
    </source>
</evidence>
<evidence type="ECO:0000256" key="15">
    <source>
        <dbReference type="ARBA" id="ARBA00048679"/>
    </source>
</evidence>
<feature type="domain" description="PI3K/PI4K catalytic" evidence="17">
    <location>
        <begin position="2137"/>
        <end position="2459"/>
    </location>
</feature>
<keyword evidence="5" id="KW-0723">Serine/threonine-protein kinase</keyword>
<evidence type="ECO:0000256" key="11">
    <source>
        <dbReference type="ARBA" id="ARBA00023204"/>
    </source>
</evidence>
<dbReference type="PANTHER" id="PTHR11139">
    <property type="entry name" value="ATAXIA TELANGIECTASIA MUTATED ATM -RELATED"/>
    <property type="match status" value="1"/>
</dbReference>
<evidence type="ECO:0000256" key="5">
    <source>
        <dbReference type="ARBA" id="ARBA00022527"/>
    </source>
</evidence>
<dbReference type="GO" id="GO:0000077">
    <property type="term" value="P:DNA damage checkpoint signaling"/>
    <property type="evidence" value="ECO:0007669"/>
    <property type="project" value="TreeGrafter"/>
</dbReference>
<dbReference type="PROSITE" id="PS50290">
    <property type="entry name" value="PI3_4_KINASE_3"/>
    <property type="match status" value="1"/>
</dbReference>
<dbReference type="InterPro" id="IPR018936">
    <property type="entry name" value="PI3/4_kinase_CS"/>
</dbReference>
<dbReference type="SMART" id="SM01343">
    <property type="entry name" value="FATC"/>
    <property type="match status" value="1"/>
</dbReference>
<evidence type="ECO:0000256" key="13">
    <source>
        <dbReference type="ARBA" id="ARBA00025079"/>
    </source>
</evidence>
<feature type="domain" description="FAT" evidence="18">
    <location>
        <begin position="1439"/>
        <end position="2021"/>
    </location>
</feature>
<evidence type="ECO:0000259" key="19">
    <source>
        <dbReference type="PROSITE" id="PS51190"/>
    </source>
</evidence>
<dbReference type="InterPro" id="IPR016024">
    <property type="entry name" value="ARM-type_fold"/>
</dbReference>
<feature type="compositionally biased region" description="Gly residues" evidence="16">
    <location>
        <begin position="1"/>
        <end position="10"/>
    </location>
</feature>
<dbReference type="InterPro" id="IPR056802">
    <property type="entry name" value="ATR-like_M-HEAT"/>
</dbReference>
<dbReference type="Pfam" id="PF00454">
    <property type="entry name" value="PI3_PI4_kinase"/>
    <property type="match status" value="1"/>
</dbReference>
<dbReference type="PROSITE" id="PS51190">
    <property type="entry name" value="FATC"/>
    <property type="match status" value="1"/>
</dbReference>
<evidence type="ECO:0000256" key="2">
    <source>
        <dbReference type="ARBA" id="ARBA00010769"/>
    </source>
</evidence>
<keyword evidence="12" id="KW-0539">Nucleus</keyword>
<evidence type="ECO:0000256" key="9">
    <source>
        <dbReference type="ARBA" id="ARBA00022777"/>
    </source>
</evidence>
<evidence type="ECO:0000259" key="18">
    <source>
        <dbReference type="PROSITE" id="PS51189"/>
    </source>
</evidence>
<comment type="subcellular location">
    <subcellularLocation>
        <location evidence="1">Nucleus</location>
    </subcellularLocation>
</comment>
<dbReference type="GO" id="GO:0006281">
    <property type="term" value="P:DNA repair"/>
    <property type="evidence" value="ECO:0007669"/>
    <property type="project" value="UniProtKB-KW"/>
</dbReference>
<dbReference type="FunFam" id="1.10.1070.11:FF:000031">
    <property type="entry name" value="Phosphatidyl inositol 3-kinase"/>
    <property type="match status" value="1"/>
</dbReference>
<evidence type="ECO:0000259" key="17">
    <source>
        <dbReference type="PROSITE" id="PS50290"/>
    </source>
</evidence>
<dbReference type="Gene3D" id="1.10.1070.11">
    <property type="entry name" value="Phosphatidylinositol 3-/4-kinase, catalytic domain"/>
    <property type="match status" value="1"/>
</dbReference>
<feature type="compositionally biased region" description="Polar residues" evidence="16">
    <location>
        <begin position="474"/>
        <end position="484"/>
    </location>
</feature>
<dbReference type="Pfam" id="PF23593">
    <property type="entry name" value="HEAT_ATR"/>
    <property type="match status" value="1"/>
</dbReference>
<dbReference type="EC" id="2.7.11.1" evidence="4"/>
<feature type="domain" description="FATC" evidence="19">
    <location>
        <begin position="2443"/>
        <end position="2475"/>
    </location>
</feature>
<dbReference type="Pfam" id="PF25030">
    <property type="entry name" value="M-HEAT_ATR"/>
    <property type="match status" value="1"/>
</dbReference>
<dbReference type="PROSITE" id="PS51189">
    <property type="entry name" value="FAT"/>
    <property type="match status" value="1"/>
</dbReference>
<dbReference type="Pfam" id="PF08064">
    <property type="entry name" value="UME"/>
    <property type="match status" value="1"/>
</dbReference>
<comment type="catalytic activity">
    <reaction evidence="14">
        <text>L-threonyl-[protein] + ATP = O-phospho-L-threonyl-[protein] + ADP + H(+)</text>
        <dbReference type="Rhea" id="RHEA:46608"/>
        <dbReference type="Rhea" id="RHEA-COMP:11060"/>
        <dbReference type="Rhea" id="RHEA-COMP:11605"/>
        <dbReference type="ChEBI" id="CHEBI:15378"/>
        <dbReference type="ChEBI" id="CHEBI:30013"/>
        <dbReference type="ChEBI" id="CHEBI:30616"/>
        <dbReference type="ChEBI" id="CHEBI:61977"/>
        <dbReference type="ChEBI" id="CHEBI:456216"/>
        <dbReference type="EC" id="2.7.11.1"/>
    </reaction>
</comment>
<dbReference type="GO" id="GO:0005524">
    <property type="term" value="F:ATP binding"/>
    <property type="evidence" value="ECO:0007669"/>
    <property type="project" value="UniProtKB-KW"/>
</dbReference>
<dbReference type="OrthoDB" id="381190at2759"/>